<dbReference type="FunFam" id="3.40.50.300:FF:000287">
    <property type="entry name" value="Multidrug ABC transporter ATP-binding protein"/>
    <property type="match status" value="1"/>
</dbReference>
<dbReference type="InterPro" id="IPR036640">
    <property type="entry name" value="ABC1_TM_sf"/>
</dbReference>
<dbReference type="CDD" id="cd18547">
    <property type="entry name" value="ABC_6TM_Tm288_like"/>
    <property type="match status" value="1"/>
</dbReference>
<dbReference type="InterPro" id="IPR017871">
    <property type="entry name" value="ABC_transporter-like_CS"/>
</dbReference>
<evidence type="ECO:0000256" key="6">
    <source>
        <dbReference type="ARBA" id="ARBA00022989"/>
    </source>
</evidence>
<dbReference type="GO" id="GO:0005524">
    <property type="term" value="F:ATP binding"/>
    <property type="evidence" value="ECO:0007669"/>
    <property type="project" value="UniProtKB-KW"/>
</dbReference>
<keyword evidence="2" id="KW-0813">Transport</keyword>
<dbReference type="InterPro" id="IPR003593">
    <property type="entry name" value="AAA+_ATPase"/>
</dbReference>
<dbReference type="CDD" id="cd03254">
    <property type="entry name" value="ABCC_Glucan_exporter_like"/>
    <property type="match status" value="1"/>
</dbReference>
<dbReference type="InterPro" id="IPR027417">
    <property type="entry name" value="P-loop_NTPase"/>
</dbReference>
<dbReference type="InterPro" id="IPR039421">
    <property type="entry name" value="Type_1_exporter"/>
</dbReference>
<dbReference type="SUPFAM" id="SSF90123">
    <property type="entry name" value="ABC transporter transmembrane region"/>
    <property type="match status" value="1"/>
</dbReference>
<sequence>MKSSCRLISGTSSFTKLSKSRAEVATMNKRRETFMRLLKMLVSDFKGWLVISLIAIILSALAGVAGSLFIQRLIDHYIIPLTKATDPNFGPLLFALGIMAVIFYVGVMATVVYSQIMAVIGQRIQESIRDQMFEKMETLPLRFFDQNDYGNIMSRYTNDVDTLMQLITQSFPQFIVALFNVTFALAAMLVLSPVLTLISLAIFATSIVIVRWLTAHSAKYFRAQQASIGKLNAFVEEMLNGERVIKVFSHEKEVQVDFEVHNENLRNDARYANGFATMLFPIMGNMGNLLYVLIAVLGGGLAIMHPTLLTLGTIAAFLQLSRSFSQPIAQISQQLNAIVQAMAGAGRIFQLLDEPAEDDQGTTTLVKDGESWYWQLADTSLPRVPVKGDICFSHVNFTYPQTKAGLHDITFEAKAGEKIALVGETGAGKTTTTNMLNRFYDIDSGQITYDGIDIKTIRKRDLRHALAIVLQDTHLFTGTIRDNIRYGEPNADDSAVISAAELARATDFIDELPAEYDTVITGDGDALSSGQRQMMAIARAAIVDPPVMILDEATSNIDTRTERLVQAGMDALMANRTTFVIAHRLSTVFNADLILVIDNGRIVERGTHEELLKLHGRYFELYQGLA</sequence>
<dbReference type="PROSITE" id="PS50929">
    <property type="entry name" value="ABC_TM1F"/>
    <property type="match status" value="1"/>
</dbReference>
<evidence type="ECO:0000313" key="11">
    <source>
        <dbReference type="EMBL" id="MTV82031.1"/>
    </source>
</evidence>
<proteinExistence type="predicted"/>
<dbReference type="GO" id="GO:0140359">
    <property type="term" value="F:ABC-type transporter activity"/>
    <property type="evidence" value="ECO:0007669"/>
    <property type="project" value="InterPro"/>
</dbReference>
<accession>A0A7X2XUU9</accession>
<dbReference type="AlphaFoldDB" id="A0A7X2XUU9"/>
<organism evidence="11 12">
    <name type="scientific">Secundilactobacillus folii</name>
    <dbReference type="NCBI Taxonomy" id="2678357"/>
    <lineage>
        <taxon>Bacteria</taxon>
        <taxon>Bacillati</taxon>
        <taxon>Bacillota</taxon>
        <taxon>Bacilli</taxon>
        <taxon>Lactobacillales</taxon>
        <taxon>Lactobacillaceae</taxon>
        <taxon>Secundilactobacillus</taxon>
    </lineage>
</organism>
<evidence type="ECO:0000256" key="4">
    <source>
        <dbReference type="ARBA" id="ARBA00022741"/>
    </source>
</evidence>
<feature type="domain" description="ABC transmembrane type-1" evidence="10">
    <location>
        <begin position="50"/>
        <end position="340"/>
    </location>
</feature>
<feature type="transmembrane region" description="Helical" evidence="8">
    <location>
        <begin position="90"/>
        <end position="113"/>
    </location>
</feature>
<evidence type="ECO:0000256" key="1">
    <source>
        <dbReference type="ARBA" id="ARBA00004651"/>
    </source>
</evidence>
<dbReference type="SUPFAM" id="SSF52540">
    <property type="entry name" value="P-loop containing nucleoside triphosphate hydrolases"/>
    <property type="match status" value="1"/>
</dbReference>
<dbReference type="GO" id="GO:0016887">
    <property type="term" value="F:ATP hydrolysis activity"/>
    <property type="evidence" value="ECO:0007669"/>
    <property type="project" value="InterPro"/>
</dbReference>
<evidence type="ECO:0000256" key="3">
    <source>
        <dbReference type="ARBA" id="ARBA00022692"/>
    </source>
</evidence>
<dbReference type="PROSITE" id="PS50893">
    <property type="entry name" value="ABC_TRANSPORTER_2"/>
    <property type="match status" value="1"/>
</dbReference>
<evidence type="ECO:0000256" key="2">
    <source>
        <dbReference type="ARBA" id="ARBA00022448"/>
    </source>
</evidence>
<protein>
    <submittedName>
        <fullName evidence="11">ATP-binding cassette domain-containing protein</fullName>
    </submittedName>
</protein>
<keyword evidence="5 11" id="KW-0067">ATP-binding</keyword>
<keyword evidence="3 8" id="KW-0812">Transmembrane</keyword>
<gene>
    <name evidence="11" type="ORF">GM612_05115</name>
</gene>
<dbReference type="InterPro" id="IPR011527">
    <property type="entry name" value="ABC1_TM_dom"/>
</dbReference>
<dbReference type="PANTHER" id="PTHR24221">
    <property type="entry name" value="ATP-BINDING CASSETTE SUB-FAMILY B"/>
    <property type="match status" value="1"/>
</dbReference>
<dbReference type="GO" id="GO:0005886">
    <property type="term" value="C:plasma membrane"/>
    <property type="evidence" value="ECO:0007669"/>
    <property type="project" value="UniProtKB-SubCell"/>
</dbReference>
<dbReference type="PANTHER" id="PTHR24221:SF499">
    <property type="entry name" value="FATTY ACID ABC TRANSPORTER ATP-BINDING_PERMEASE PROTEIN"/>
    <property type="match status" value="1"/>
</dbReference>
<feature type="domain" description="ABC transporter" evidence="9">
    <location>
        <begin position="390"/>
        <end position="624"/>
    </location>
</feature>
<evidence type="ECO:0000256" key="8">
    <source>
        <dbReference type="SAM" id="Phobius"/>
    </source>
</evidence>
<dbReference type="Gene3D" id="1.20.1560.10">
    <property type="entry name" value="ABC transporter type 1, transmembrane domain"/>
    <property type="match status" value="1"/>
</dbReference>
<dbReference type="PROSITE" id="PS00211">
    <property type="entry name" value="ABC_TRANSPORTER_1"/>
    <property type="match status" value="1"/>
</dbReference>
<feature type="transmembrane region" description="Helical" evidence="8">
    <location>
        <begin position="45"/>
        <end position="70"/>
    </location>
</feature>
<keyword evidence="6 8" id="KW-1133">Transmembrane helix</keyword>
<feature type="transmembrane region" description="Helical" evidence="8">
    <location>
        <begin position="289"/>
        <end position="318"/>
    </location>
</feature>
<dbReference type="SMART" id="SM00382">
    <property type="entry name" value="AAA"/>
    <property type="match status" value="1"/>
</dbReference>
<reference evidence="11 12" key="1">
    <citation type="submission" date="2019-11" db="EMBL/GenBank/DDBJ databases">
        <title>Lactobacillus sp. nov. CRM56-3, isolated from fermented tea leaves.</title>
        <authorList>
            <person name="Phuengjayaem S."/>
            <person name="Tanasupawat S."/>
        </authorList>
    </citation>
    <scope>NUCLEOTIDE SEQUENCE [LARGE SCALE GENOMIC DNA]</scope>
    <source>
        <strain evidence="11 12">CRM56-3</strain>
    </source>
</reference>
<feature type="transmembrane region" description="Helical" evidence="8">
    <location>
        <begin position="174"/>
        <end position="191"/>
    </location>
</feature>
<feature type="transmembrane region" description="Helical" evidence="8">
    <location>
        <begin position="197"/>
        <end position="214"/>
    </location>
</feature>
<dbReference type="InterPro" id="IPR003439">
    <property type="entry name" value="ABC_transporter-like_ATP-bd"/>
</dbReference>
<evidence type="ECO:0000259" key="10">
    <source>
        <dbReference type="PROSITE" id="PS50929"/>
    </source>
</evidence>
<keyword evidence="7 8" id="KW-0472">Membrane</keyword>
<dbReference type="Pfam" id="PF00005">
    <property type="entry name" value="ABC_tran"/>
    <property type="match status" value="1"/>
</dbReference>
<dbReference type="EMBL" id="WNJO01000005">
    <property type="protein sequence ID" value="MTV82031.1"/>
    <property type="molecule type" value="Genomic_DNA"/>
</dbReference>
<evidence type="ECO:0000259" key="9">
    <source>
        <dbReference type="PROSITE" id="PS50893"/>
    </source>
</evidence>
<comment type="caution">
    <text evidence="11">The sequence shown here is derived from an EMBL/GenBank/DDBJ whole genome shotgun (WGS) entry which is preliminary data.</text>
</comment>
<name>A0A7X2XUU9_9LACO</name>
<comment type="subcellular location">
    <subcellularLocation>
        <location evidence="1">Cell membrane</location>
        <topology evidence="1">Multi-pass membrane protein</topology>
    </subcellularLocation>
</comment>
<keyword evidence="4" id="KW-0547">Nucleotide-binding</keyword>
<keyword evidence="12" id="KW-1185">Reference proteome</keyword>
<evidence type="ECO:0000256" key="5">
    <source>
        <dbReference type="ARBA" id="ARBA00022840"/>
    </source>
</evidence>
<evidence type="ECO:0000256" key="7">
    <source>
        <dbReference type="ARBA" id="ARBA00023136"/>
    </source>
</evidence>
<evidence type="ECO:0000313" key="12">
    <source>
        <dbReference type="Proteomes" id="UP000466388"/>
    </source>
</evidence>
<dbReference type="Proteomes" id="UP000466388">
    <property type="component" value="Unassembled WGS sequence"/>
</dbReference>
<dbReference type="Gene3D" id="3.40.50.300">
    <property type="entry name" value="P-loop containing nucleotide triphosphate hydrolases"/>
    <property type="match status" value="1"/>
</dbReference>
<dbReference type="Pfam" id="PF00664">
    <property type="entry name" value="ABC_membrane"/>
    <property type="match status" value="1"/>
</dbReference>